<keyword evidence="2" id="KW-1185">Reference proteome</keyword>
<dbReference type="EMBL" id="JARKNE010000012">
    <property type="protein sequence ID" value="KAK5775153.1"/>
    <property type="molecule type" value="Genomic_DNA"/>
</dbReference>
<organism evidence="1 2">
    <name type="scientific">Gossypium arboreum</name>
    <name type="common">Tree cotton</name>
    <name type="synonym">Gossypium nanking</name>
    <dbReference type="NCBI Taxonomy" id="29729"/>
    <lineage>
        <taxon>Eukaryota</taxon>
        <taxon>Viridiplantae</taxon>
        <taxon>Streptophyta</taxon>
        <taxon>Embryophyta</taxon>
        <taxon>Tracheophyta</taxon>
        <taxon>Spermatophyta</taxon>
        <taxon>Magnoliopsida</taxon>
        <taxon>eudicotyledons</taxon>
        <taxon>Gunneridae</taxon>
        <taxon>Pentapetalae</taxon>
        <taxon>rosids</taxon>
        <taxon>malvids</taxon>
        <taxon>Malvales</taxon>
        <taxon>Malvaceae</taxon>
        <taxon>Malvoideae</taxon>
        <taxon>Gossypium</taxon>
    </lineage>
</organism>
<dbReference type="Proteomes" id="UP001358586">
    <property type="component" value="Chromosome 12"/>
</dbReference>
<evidence type="ECO:0000313" key="1">
    <source>
        <dbReference type="EMBL" id="KAK5775153.1"/>
    </source>
</evidence>
<proteinExistence type="predicted"/>
<name>A0ABR0MMF6_GOSAR</name>
<sequence length="95" mass="10896">MATKGNDETFMLLENLMEVLETEGKEKRKWIDPNIENFYPINGALSLAVLGEGLLQEHPLTGQAWIETEIAQVISPMVVFMKKKPMFKFVLQNRD</sequence>
<accession>A0ABR0MMF6</accession>
<protein>
    <submittedName>
        <fullName evidence="1">Uncharacterized protein</fullName>
    </submittedName>
</protein>
<reference evidence="1 2" key="1">
    <citation type="submission" date="2023-03" db="EMBL/GenBank/DDBJ databases">
        <title>WGS of Gossypium arboreum.</title>
        <authorList>
            <person name="Yu D."/>
        </authorList>
    </citation>
    <scope>NUCLEOTIDE SEQUENCE [LARGE SCALE GENOMIC DNA]</scope>
    <source>
        <tissue evidence="1">Leaf</tissue>
    </source>
</reference>
<gene>
    <name evidence="1" type="ORF">PVK06_043022</name>
</gene>
<evidence type="ECO:0000313" key="2">
    <source>
        <dbReference type="Proteomes" id="UP001358586"/>
    </source>
</evidence>
<comment type="caution">
    <text evidence="1">The sequence shown here is derived from an EMBL/GenBank/DDBJ whole genome shotgun (WGS) entry which is preliminary data.</text>
</comment>